<dbReference type="OrthoDB" id="184152at2"/>
<dbReference type="RefSeq" id="WP_137697674.1">
    <property type="nucleotide sequence ID" value="NZ_CP061336.1"/>
</dbReference>
<reference evidence="7 8" key="1">
    <citation type="submission" date="2020-09" db="EMBL/GenBank/DDBJ databases">
        <title>Characterization and genome sequencing of Ruminiclostridium sp. nov. MA18.</title>
        <authorList>
            <person name="Rettenmaier R."/>
            <person name="Kowollik M.-L."/>
            <person name="Liebl W."/>
            <person name="Zverlov V."/>
        </authorList>
    </citation>
    <scope>NUCLEOTIDE SEQUENCE [LARGE SCALE GENOMIC DNA]</scope>
    <source>
        <strain evidence="7 8">MA18</strain>
    </source>
</reference>
<evidence type="ECO:0000256" key="1">
    <source>
        <dbReference type="ARBA" id="ARBA00011073"/>
    </source>
</evidence>
<dbReference type="InterPro" id="IPR036852">
    <property type="entry name" value="Peptidase_S8/S53_dom_sf"/>
</dbReference>
<dbReference type="Proteomes" id="UP000306409">
    <property type="component" value="Chromosome"/>
</dbReference>
<evidence type="ECO:0000313" key="8">
    <source>
        <dbReference type="Proteomes" id="UP000306409"/>
    </source>
</evidence>
<keyword evidence="8" id="KW-1185">Reference proteome</keyword>
<feature type="active site" description="Charge relay system" evidence="5">
    <location>
        <position position="12"/>
    </location>
</feature>
<dbReference type="GO" id="GO:0006508">
    <property type="term" value="P:proteolysis"/>
    <property type="evidence" value="ECO:0007669"/>
    <property type="project" value="UniProtKB-KW"/>
</dbReference>
<dbReference type="InterPro" id="IPR034067">
    <property type="entry name" value="Serine_protease_KerA-like_dom"/>
</dbReference>
<evidence type="ECO:0000256" key="4">
    <source>
        <dbReference type="ARBA" id="ARBA00022825"/>
    </source>
</evidence>
<dbReference type="AlphaFoldDB" id="A0A4U7JEY6"/>
<protein>
    <submittedName>
        <fullName evidence="7">S8 family serine peptidase</fullName>
    </submittedName>
</protein>
<dbReference type="InterPro" id="IPR050131">
    <property type="entry name" value="Peptidase_S8_subtilisin-like"/>
</dbReference>
<evidence type="ECO:0000256" key="3">
    <source>
        <dbReference type="ARBA" id="ARBA00022801"/>
    </source>
</evidence>
<dbReference type="KEGG" id="rher:EHE19_001960"/>
<dbReference type="Pfam" id="PF00082">
    <property type="entry name" value="Peptidase_S8"/>
    <property type="match status" value="1"/>
</dbReference>
<evidence type="ECO:0000256" key="5">
    <source>
        <dbReference type="PROSITE-ProRule" id="PRU01240"/>
    </source>
</evidence>
<evidence type="ECO:0000259" key="6">
    <source>
        <dbReference type="Pfam" id="PF00082"/>
    </source>
</evidence>
<accession>A0A4U7JEY6</accession>
<dbReference type="GO" id="GO:0004252">
    <property type="term" value="F:serine-type endopeptidase activity"/>
    <property type="evidence" value="ECO:0007669"/>
    <property type="project" value="UniProtKB-UniRule"/>
</dbReference>
<feature type="active site" description="Charge relay system" evidence="5">
    <location>
        <position position="50"/>
    </location>
</feature>
<proteinExistence type="inferred from homology"/>
<evidence type="ECO:0000256" key="2">
    <source>
        <dbReference type="ARBA" id="ARBA00022670"/>
    </source>
</evidence>
<keyword evidence="3 5" id="KW-0378">Hydrolase</keyword>
<gene>
    <name evidence="7" type="ORF">EHE19_001960</name>
</gene>
<feature type="domain" description="Peptidase S8/S53" evidence="6">
    <location>
        <begin position="7"/>
        <end position="234"/>
    </location>
</feature>
<comment type="similarity">
    <text evidence="1 5">Belongs to the peptidase S8 family.</text>
</comment>
<dbReference type="SUPFAM" id="SSF52743">
    <property type="entry name" value="Subtilisin-like"/>
    <property type="match status" value="1"/>
</dbReference>
<organism evidence="7 8">
    <name type="scientific">Ruminiclostridium herbifermentans</name>
    <dbReference type="NCBI Taxonomy" id="2488810"/>
    <lineage>
        <taxon>Bacteria</taxon>
        <taxon>Bacillati</taxon>
        <taxon>Bacillota</taxon>
        <taxon>Clostridia</taxon>
        <taxon>Eubacteriales</taxon>
        <taxon>Oscillospiraceae</taxon>
        <taxon>Ruminiclostridium</taxon>
    </lineage>
</organism>
<evidence type="ECO:0000313" key="7">
    <source>
        <dbReference type="EMBL" id="QNU67330.1"/>
    </source>
</evidence>
<feature type="active site" description="Charge relay system" evidence="5">
    <location>
        <position position="199"/>
    </location>
</feature>
<sequence>MKEYSTNIAIIDDGINQNLYSIGELKHNIQITPELHIKERVNYDPFLPSHGTTCAAIIKKYAPDAVLSSVKILNDDSHKGMRSQLIKALEWCVENNISLINLSLGTIDYKDFIEVEKATKYASNNGVIIVAACNNRNVFTCPASLENVVGVKCDRSGTLIEMEYIYNSFSLDGIDITACGIHDLMKYSGEIEITSPCNSFAAPAVTALICNIIKDNPNIGISRLKEALKRNATNIIQIEEVSYIENKVNIGNCFNNSTNKSIEIPIIEVYNNYSNKVYDFYKKLTAKFREDGYNAISICTEAEKDLCNGLISINSGLIDDEIPLDNNFLVNRIKMICDIYDPDIIIVPIDMMKDNYYTNLEAVESDLEIDIKININENLDIEVMSENEKYEDCEIYPNNKYIETKTFTFNDQQIDHLYNYILSLFETNEGKIDTYEF</sequence>
<dbReference type="PANTHER" id="PTHR43806">
    <property type="entry name" value="PEPTIDASE S8"/>
    <property type="match status" value="1"/>
</dbReference>
<dbReference type="EMBL" id="CP061336">
    <property type="protein sequence ID" value="QNU67330.1"/>
    <property type="molecule type" value="Genomic_DNA"/>
</dbReference>
<name>A0A4U7JEY6_9FIRM</name>
<dbReference type="PROSITE" id="PS51892">
    <property type="entry name" value="SUBTILASE"/>
    <property type="match status" value="1"/>
</dbReference>
<keyword evidence="2 5" id="KW-0645">Protease</keyword>
<keyword evidence="4 5" id="KW-0720">Serine protease</keyword>
<dbReference type="CDD" id="cd07492">
    <property type="entry name" value="Peptidases_S8_8"/>
    <property type="match status" value="1"/>
</dbReference>
<dbReference type="InterPro" id="IPR000209">
    <property type="entry name" value="Peptidase_S8/S53_dom"/>
</dbReference>
<dbReference type="Gene3D" id="3.40.50.200">
    <property type="entry name" value="Peptidase S8/S53 domain"/>
    <property type="match status" value="1"/>
</dbReference>
<dbReference type="PANTHER" id="PTHR43806:SF11">
    <property type="entry name" value="CEREVISIN-RELATED"/>
    <property type="match status" value="1"/>
</dbReference>